<proteinExistence type="predicted"/>
<dbReference type="Proteomes" id="UP000789508">
    <property type="component" value="Unassembled WGS sequence"/>
</dbReference>
<comment type="caution">
    <text evidence="2">The sequence shown here is derived from an EMBL/GenBank/DDBJ whole genome shotgun (WGS) entry which is preliminary data.</text>
</comment>
<evidence type="ECO:0000313" key="3">
    <source>
        <dbReference type="Proteomes" id="UP000789508"/>
    </source>
</evidence>
<dbReference type="AlphaFoldDB" id="A0A9N8WP54"/>
<organism evidence="2 3">
    <name type="scientific">Ambispora leptoticha</name>
    <dbReference type="NCBI Taxonomy" id="144679"/>
    <lineage>
        <taxon>Eukaryota</taxon>
        <taxon>Fungi</taxon>
        <taxon>Fungi incertae sedis</taxon>
        <taxon>Mucoromycota</taxon>
        <taxon>Glomeromycotina</taxon>
        <taxon>Glomeromycetes</taxon>
        <taxon>Archaeosporales</taxon>
        <taxon>Ambisporaceae</taxon>
        <taxon>Ambispora</taxon>
    </lineage>
</organism>
<dbReference type="OrthoDB" id="10504597at2759"/>
<gene>
    <name evidence="2" type="ORF">ALEPTO_LOCUS3126</name>
</gene>
<accession>A0A9N8WP54</accession>
<protein>
    <submittedName>
        <fullName evidence="2">6884_t:CDS:1</fullName>
    </submittedName>
</protein>
<evidence type="ECO:0000256" key="1">
    <source>
        <dbReference type="SAM" id="MobiDB-lite"/>
    </source>
</evidence>
<reference evidence="2" key="1">
    <citation type="submission" date="2021-06" db="EMBL/GenBank/DDBJ databases">
        <authorList>
            <person name="Kallberg Y."/>
            <person name="Tangrot J."/>
            <person name="Rosling A."/>
        </authorList>
    </citation>
    <scope>NUCLEOTIDE SEQUENCE</scope>
    <source>
        <strain evidence="2">FL130A</strain>
    </source>
</reference>
<sequence>MSTWEQVRKEVRAYRSSAQPTNLFCIKDFCFDQKNNRVYFLATDSSRVKTSTLYLVNLSEIDNDNIGSNSSRYETGKSQPSPPPPQQPLDTEIRCSNAILKISEDTNQTISAASSSFSCKLSFGFNEYQVKSEFFASLFLVLD</sequence>
<name>A0A9N8WP54_9GLOM</name>
<dbReference type="EMBL" id="CAJVPS010000545">
    <property type="protein sequence ID" value="CAG8493824.1"/>
    <property type="molecule type" value="Genomic_DNA"/>
</dbReference>
<feature type="compositionally biased region" description="Polar residues" evidence="1">
    <location>
        <begin position="65"/>
        <end position="77"/>
    </location>
</feature>
<keyword evidence="3" id="KW-1185">Reference proteome</keyword>
<feature type="region of interest" description="Disordered" evidence="1">
    <location>
        <begin position="63"/>
        <end position="90"/>
    </location>
</feature>
<evidence type="ECO:0000313" key="2">
    <source>
        <dbReference type="EMBL" id="CAG8493824.1"/>
    </source>
</evidence>